<name>A0ABS9ZR40_9PSED</name>
<keyword evidence="2" id="KW-1185">Reference proteome</keyword>
<gene>
    <name evidence="1" type="ORF">AUC61_26175</name>
</gene>
<evidence type="ECO:0000313" key="1">
    <source>
        <dbReference type="EMBL" id="MCI8213026.1"/>
    </source>
</evidence>
<protein>
    <recommendedName>
        <fullName evidence="3">Insecticidal toxin complex protein TccC</fullName>
    </recommendedName>
</protein>
<dbReference type="EMBL" id="LOHG01000038">
    <property type="protein sequence ID" value="MCI8213026.1"/>
    <property type="molecule type" value="Genomic_DNA"/>
</dbReference>
<evidence type="ECO:0000313" key="2">
    <source>
        <dbReference type="Proteomes" id="UP001320513"/>
    </source>
</evidence>
<accession>A0ABS9ZR40</accession>
<organism evidence="1 2">
    <name type="scientific">Pseudomonas maioricensis</name>
    <dbReference type="NCBI Taxonomy" id="1766623"/>
    <lineage>
        <taxon>Bacteria</taxon>
        <taxon>Pseudomonadati</taxon>
        <taxon>Pseudomonadota</taxon>
        <taxon>Gammaproteobacteria</taxon>
        <taxon>Pseudomonadales</taxon>
        <taxon>Pseudomonadaceae</taxon>
        <taxon>Pseudomonas</taxon>
    </lineage>
</organism>
<proteinExistence type="predicted"/>
<sequence>MDGLNLFLFVSNCPISSFDSDGLQGKREKASAIESAKLHYTNHLLPNILARIEMDKQRATASLVKRTGSSSTSHIGELLETAYSALENAPMTFNITPAKLAQLTGGGMINAWKPLQKANTYTEMRDTVENQMFEYRTSHSPVTRKAASTGIHPIKAYTRPLYGALQIAEDYETVGGAPTYGATAFYLNDSARSFMTFTAADSLSTHAKIGSLAAPGNLYPLIADMRPDTWEVLHNQLSGAGKPVRVSASSNYIEWQSHAPIKWDEMKVLTFQRKTDFEKSLSTLSIVDFYKKQSISARIKRLD</sequence>
<reference evidence="1 2" key="1">
    <citation type="submission" date="2015-12" db="EMBL/GenBank/DDBJ databases">
        <title>Phylogenomics in the description of a new species in the Pseudomonas syringae group.</title>
        <authorList>
            <person name="Busquets A."/>
            <person name="Gomila M."/>
            <person name="Beiki F."/>
            <person name="Rahimian H."/>
            <person name="Mulet M."/>
            <person name="Sanchez D."/>
            <person name="Garcia-Valdes E."/>
            <person name="Lalucat J."/>
        </authorList>
    </citation>
    <scope>NUCLEOTIDE SEQUENCE [LARGE SCALE GENOMIC DNA]</scope>
    <source>
        <strain evidence="1 2">S25</strain>
    </source>
</reference>
<dbReference type="Proteomes" id="UP001320513">
    <property type="component" value="Unassembled WGS sequence"/>
</dbReference>
<comment type="caution">
    <text evidence="1">The sequence shown here is derived from an EMBL/GenBank/DDBJ whole genome shotgun (WGS) entry which is preliminary data.</text>
</comment>
<evidence type="ECO:0008006" key="3">
    <source>
        <dbReference type="Google" id="ProtNLM"/>
    </source>
</evidence>